<evidence type="ECO:0000256" key="4">
    <source>
        <dbReference type="ARBA" id="ARBA00022833"/>
    </source>
</evidence>
<feature type="region of interest" description="Disordered" evidence="6">
    <location>
        <begin position="272"/>
        <end position="347"/>
    </location>
</feature>
<dbReference type="PROSITE" id="PS52027">
    <property type="entry name" value="ZF_C2HC_C3H"/>
    <property type="match status" value="2"/>
</dbReference>
<comment type="caution">
    <text evidence="8">The sequence shown here is derived from an EMBL/GenBank/DDBJ whole genome shotgun (WGS) entry which is preliminary data.</text>
</comment>
<dbReference type="Proteomes" id="UP000674143">
    <property type="component" value="Unassembled WGS sequence"/>
</dbReference>
<dbReference type="InterPro" id="IPR049899">
    <property type="entry name" value="Znf_C2HC_C3H"/>
</dbReference>
<name>A0A836GTA9_9TRYP</name>
<sequence>MPRPQFITCQLCGRGFGSASINIHIPQCFEKAIKRWQLDPQGPRPVMPPLHGKSAAKASNGGSCGIAFADQPRGGGVSAARSLQMQHMPPESVEPANMNLHPCSKCGRSFNFDRIAYHESVCKGNQKRKVFDSSKQRRASGEGDDAYAGGAFGAPSGVRGGRRKKLGTSNITSLYTPAPAPQTNWRQKHEEFISAIRSAKRADAEAQNMWGTAPSAPYHNAPSGFSRSGPSGMPSSSNGGRSEMPMRDSAFTRRVPPLMAKQNEMRKQNITTGGRAARANAGGSIPAPRTVRPAGRPTPPPPQSSFGGSGDRFSSRGGGGRMGAGGGSRIANDNTTSLGMLQAMGKA</sequence>
<proteinExistence type="predicted"/>
<evidence type="ECO:0000256" key="6">
    <source>
        <dbReference type="SAM" id="MobiDB-lite"/>
    </source>
</evidence>
<dbReference type="GO" id="GO:0008270">
    <property type="term" value="F:zinc ion binding"/>
    <property type="evidence" value="ECO:0007669"/>
    <property type="project" value="UniProtKB-KW"/>
</dbReference>
<evidence type="ECO:0000256" key="3">
    <source>
        <dbReference type="ARBA" id="ARBA00022771"/>
    </source>
</evidence>
<dbReference type="RefSeq" id="XP_067058237.1">
    <property type="nucleotide sequence ID" value="XM_067202136.1"/>
</dbReference>
<gene>
    <name evidence="8" type="ORF">LSCM4_00046</name>
</gene>
<feature type="compositionally biased region" description="Gly residues" evidence="6">
    <location>
        <begin position="316"/>
        <end position="328"/>
    </location>
</feature>
<dbReference type="AlphaFoldDB" id="A0A836GTA9"/>
<feature type="region of interest" description="Disordered" evidence="6">
    <location>
        <begin position="211"/>
        <end position="247"/>
    </location>
</feature>
<keyword evidence="2" id="KW-0677">Repeat</keyword>
<dbReference type="GeneID" id="92356070"/>
<dbReference type="Pfam" id="PF13913">
    <property type="entry name" value="zf-C2HC_2"/>
    <property type="match status" value="2"/>
</dbReference>
<evidence type="ECO:0000256" key="1">
    <source>
        <dbReference type="ARBA" id="ARBA00022723"/>
    </source>
</evidence>
<evidence type="ECO:0000313" key="9">
    <source>
        <dbReference type="Proteomes" id="UP000674143"/>
    </source>
</evidence>
<keyword evidence="9" id="KW-1185">Reference proteome</keyword>
<keyword evidence="4" id="KW-0862">Zinc</keyword>
<protein>
    <recommendedName>
        <fullName evidence="7">C2HC/C3H-type domain-containing protein</fullName>
    </recommendedName>
</protein>
<dbReference type="PANTHER" id="PTHR13555:SF5">
    <property type="entry name" value="ZINC-FINGER OF A C2HC-TYPE"/>
    <property type="match status" value="1"/>
</dbReference>
<keyword evidence="1" id="KW-0479">Metal-binding</keyword>
<evidence type="ECO:0000256" key="2">
    <source>
        <dbReference type="ARBA" id="ARBA00022737"/>
    </source>
</evidence>
<reference evidence="9" key="2">
    <citation type="journal article" date="2021" name="Sci. Data">
        <title>Chromosome-scale genome sequencing, assembly and annotation of six genomes from subfamily Leishmaniinae.</title>
        <authorList>
            <person name="Almutairi H."/>
            <person name="Urbaniak M.D."/>
            <person name="Bates M.D."/>
            <person name="Jariyapan N."/>
            <person name="Kwakye-Nuako G."/>
            <person name="Thomaz Soccol V."/>
            <person name="Al-Salem W.S."/>
            <person name="Dillon R.J."/>
            <person name="Bates P.A."/>
            <person name="Gatherer D."/>
        </authorList>
    </citation>
    <scope>NUCLEOTIDE SEQUENCE [LARGE SCALE GENOMIC DNA]</scope>
</reference>
<evidence type="ECO:0000259" key="7">
    <source>
        <dbReference type="PROSITE" id="PS52027"/>
    </source>
</evidence>
<feature type="region of interest" description="Disordered" evidence="6">
    <location>
        <begin position="133"/>
        <end position="187"/>
    </location>
</feature>
<organism evidence="8 9">
    <name type="scientific">Leishmania orientalis</name>
    <dbReference type="NCBI Taxonomy" id="2249476"/>
    <lineage>
        <taxon>Eukaryota</taxon>
        <taxon>Discoba</taxon>
        <taxon>Euglenozoa</taxon>
        <taxon>Kinetoplastea</taxon>
        <taxon>Metakinetoplastina</taxon>
        <taxon>Trypanosomatida</taxon>
        <taxon>Trypanosomatidae</taxon>
        <taxon>Leishmaniinae</taxon>
        <taxon>Leishmania</taxon>
    </lineage>
</organism>
<keyword evidence="3 5" id="KW-0863">Zinc-finger</keyword>
<feature type="compositionally biased region" description="Low complexity" evidence="6">
    <location>
        <begin position="273"/>
        <end position="295"/>
    </location>
</feature>
<evidence type="ECO:0000313" key="8">
    <source>
        <dbReference type="EMBL" id="KAG5464606.1"/>
    </source>
</evidence>
<reference evidence="9" key="1">
    <citation type="journal article" date="2021" name="Microbiol. Resour. Announc.">
        <title>LGAAP: Leishmaniinae Genome Assembly and Annotation Pipeline.</title>
        <authorList>
            <person name="Almutairi H."/>
            <person name="Urbaniak M.D."/>
            <person name="Bates M.D."/>
            <person name="Jariyapan N."/>
            <person name="Kwakye-Nuako G."/>
            <person name="Thomaz-Soccol V."/>
            <person name="Al-Salem W.S."/>
            <person name="Dillon R.J."/>
            <person name="Bates P.A."/>
            <person name="Gatherer D."/>
        </authorList>
    </citation>
    <scope>NUCLEOTIDE SEQUENCE [LARGE SCALE GENOMIC DNA]</scope>
</reference>
<dbReference type="Gene3D" id="3.30.160.60">
    <property type="entry name" value="Classic Zinc Finger"/>
    <property type="match status" value="1"/>
</dbReference>
<evidence type="ECO:0000256" key="5">
    <source>
        <dbReference type="PROSITE-ProRule" id="PRU01371"/>
    </source>
</evidence>
<feature type="domain" description="C2HC/C3H-type" evidence="7">
    <location>
        <begin position="99"/>
        <end position="128"/>
    </location>
</feature>
<dbReference type="KEGG" id="loi:92356070"/>
<accession>A0A836GTA9</accession>
<feature type="domain" description="C2HC/C3H-type" evidence="7">
    <location>
        <begin position="5"/>
        <end position="34"/>
    </location>
</feature>
<dbReference type="PANTHER" id="PTHR13555">
    <property type="entry name" value="C2H2 ZINC FINGER CGI-62-RELATED"/>
    <property type="match status" value="1"/>
</dbReference>
<feature type="compositionally biased region" description="Low complexity" evidence="6">
    <location>
        <begin position="222"/>
        <end position="242"/>
    </location>
</feature>
<feature type="compositionally biased region" description="Polar residues" evidence="6">
    <location>
        <begin position="167"/>
        <end position="185"/>
    </location>
</feature>
<dbReference type="InterPro" id="IPR026319">
    <property type="entry name" value="ZC2HC1A/B-like"/>
</dbReference>
<dbReference type="EMBL" id="JAFHLR010000036">
    <property type="protein sequence ID" value="KAG5464606.1"/>
    <property type="molecule type" value="Genomic_DNA"/>
</dbReference>